<evidence type="ECO:0000313" key="3">
    <source>
        <dbReference type="Proteomes" id="UP001286313"/>
    </source>
</evidence>
<gene>
    <name evidence="2" type="ORF">Pcinc_033298</name>
</gene>
<name>A0AAE1K220_PETCI</name>
<evidence type="ECO:0000313" key="2">
    <source>
        <dbReference type="EMBL" id="KAK3860665.1"/>
    </source>
</evidence>
<dbReference type="AlphaFoldDB" id="A0AAE1K220"/>
<protein>
    <submittedName>
        <fullName evidence="2">Uncharacterized protein</fullName>
    </submittedName>
</protein>
<feature type="region of interest" description="Disordered" evidence="1">
    <location>
        <begin position="40"/>
        <end position="101"/>
    </location>
</feature>
<organism evidence="2 3">
    <name type="scientific">Petrolisthes cinctipes</name>
    <name type="common">Flat porcelain crab</name>
    <dbReference type="NCBI Taxonomy" id="88211"/>
    <lineage>
        <taxon>Eukaryota</taxon>
        <taxon>Metazoa</taxon>
        <taxon>Ecdysozoa</taxon>
        <taxon>Arthropoda</taxon>
        <taxon>Crustacea</taxon>
        <taxon>Multicrustacea</taxon>
        <taxon>Malacostraca</taxon>
        <taxon>Eumalacostraca</taxon>
        <taxon>Eucarida</taxon>
        <taxon>Decapoda</taxon>
        <taxon>Pleocyemata</taxon>
        <taxon>Anomura</taxon>
        <taxon>Galatheoidea</taxon>
        <taxon>Porcellanidae</taxon>
        <taxon>Petrolisthes</taxon>
    </lineage>
</organism>
<comment type="caution">
    <text evidence="2">The sequence shown here is derived from an EMBL/GenBank/DDBJ whole genome shotgun (WGS) entry which is preliminary data.</text>
</comment>
<reference evidence="2" key="1">
    <citation type="submission" date="2023-10" db="EMBL/GenBank/DDBJ databases">
        <title>Genome assemblies of two species of porcelain crab, Petrolisthes cinctipes and Petrolisthes manimaculis (Anomura: Porcellanidae).</title>
        <authorList>
            <person name="Angst P."/>
        </authorList>
    </citation>
    <scope>NUCLEOTIDE SEQUENCE</scope>
    <source>
        <strain evidence="2">PB745_01</strain>
        <tissue evidence="2">Gill</tissue>
    </source>
</reference>
<dbReference type="Proteomes" id="UP001286313">
    <property type="component" value="Unassembled WGS sequence"/>
</dbReference>
<feature type="compositionally biased region" description="Basic and acidic residues" evidence="1">
    <location>
        <begin position="83"/>
        <end position="101"/>
    </location>
</feature>
<accession>A0AAE1K220</accession>
<feature type="compositionally biased region" description="Basic residues" evidence="1">
    <location>
        <begin position="72"/>
        <end position="82"/>
    </location>
</feature>
<keyword evidence="3" id="KW-1185">Reference proteome</keyword>
<evidence type="ECO:0000256" key="1">
    <source>
        <dbReference type="SAM" id="MobiDB-lite"/>
    </source>
</evidence>
<proteinExistence type="predicted"/>
<sequence length="101" mass="11867">MIPRMRRPNKGEESREVTLTHLDILFFSMFGTLGGLKKGFGEEEEEKRARSRKRSRLKRIIRGGGGKEEKKTKSRKRRRVKKLIGEEEGKRLRRGVEREGE</sequence>
<dbReference type="EMBL" id="JAWQEG010004666">
    <property type="protein sequence ID" value="KAK3860665.1"/>
    <property type="molecule type" value="Genomic_DNA"/>
</dbReference>
<feature type="compositionally biased region" description="Basic residues" evidence="1">
    <location>
        <begin position="49"/>
        <end position="61"/>
    </location>
</feature>